<dbReference type="OrthoDB" id="16911at2759"/>
<dbReference type="Pfam" id="PF04851">
    <property type="entry name" value="ResIII"/>
    <property type="match status" value="1"/>
</dbReference>
<dbReference type="PANTHER" id="PTHR47396:SF1">
    <property type="entry name" value="ATP-DEPENDENT HELICASE IRC3-RELATED"/>
    <property type="match status" value="1"/>
</dbReference>
<reference evidence="2" key="1">
    <citation type="submission" date="2017-05" db="UniProtKB">
        <authorList>
            <consortium name="EnsemblMetazoa"/>
        </authorList>
    </citation>
    <scope>IDENTIFICATION</scope>
</reference>
<proteinExistence type="predicted"/>
<name>A0A1X7UQ32_AMPQE</name>
<dbReference type="InParanoid" id="A0A1X7UQ32"/>
<protein>
    <recommendedName>
        <fullName evidence="1">Helicase ATP-binding domain-containing protein</fullName>
    </recommendedName>
</protein>
<dbReference type="GO" id="GO:0003677">
    <property type="term" value="F:DNA binding"/>
    <property type="evidence" value="ECO:0007669"/>
    <property type="project" value="InterPro"/>
</dbReference>
<dbReference type="PROSITE" id="PS51192">
    <property type="entry name" value="HELICASE_ATP_BIND_1"/>
    <property type="match status" value="1"/>
</dbReference>
<dbReference type="PANTHER" id="PTHR47396">
    <property type="entry name" value="TYPE I RESTRICTION ENZYME ECOKI R PROTEIN"/>
    <property type="match status" value="1"/>
</dbReference>
<evidence type="ECO:0000313" key="2">
    <source>
        <dbReference type="EnsemblMetazoa" id="Aqu2.1.29517_001"/>
    </source>
</evidence>
<dbReference type="SUPFAM" id="SSF52540">
    <property type="entry name" value="P-loop containing nucleoside triphosphate hydrolases"/>
    <property type="match status" value="1"/>
</dbReference>
<dbReference type="Gene3D" id="3.40.50.300">
    <property type="entry name" value="P-loop containing nucleotide triphosphate hydrolases"/>
    <property type="match status" value="2"/>
</dbReference>
<dbReference type="InterPro" id="IPR027417">
    <property type="entry name" value="P-loop_NTPase"/>
</dbReference>
<dbReference type="AlphaFoldDB" id="A0A1X7UQ32"/>
<feature type="domain" description="Helicase ATP-binding" evidence="1">
    <location>
        <begin position="120"/>
        <end position="295"/>
    </location>
</feature>
<evidence type="ECO:0000259" key="1">
    <source>
        <dbReference type="PROSITE" id="PS51192"/>
    </source>
</evidence>
<dbReference type="STRING" id="400682.A0A1X7UQ32"/>
<dbReference type="SMART" id="SM00487">
    <property type="entry name" value="DEXDc"/>
    <property type="match status" value="1"/>
</dbReference>
<dbReference type="GO" id="GO:0016787">
    <property type="term" value="F:hydrolase activity"/>
    <property type="evidence" value="ECO:0007669"/>
    <property type="project" value="InterPro"/>
</dbReference>
<dbReference type="GO" id="GO:0005524">
    <property type="term" value="F:ATP binding"/>
    <property type="evidence" value="ECO:0007669"/>
    <property type="project" value="InterPro"/>
</dbReference>
<dbReference type="EnsemblMetazoa" id="Aqu2.1.29517_001">
    <property type="protein sequence ID" value="Aqu2.1.29517_001"/>
    <property type="gene ID" value="Aqu2.1.29517"/>
</dbReference>
<organism evidence="2">
    <name type="scientific">Amphimedon queenslandica</name>
    <name type="common">Sponge</name>
    <dbReference type="NCBI Taxonomy" id="400682"/>
    <lineage>
        <taxon>Eukaryota</taxon>
        <taxon>Metazoa</taxon>
        <taxon>Porifera</taxon>
        <taxon>Demospongiae</taxon>
        <taxon>Heteroscleromorpha</taxon>
        <taxon>Haplosclerida</taxon>
        <taxon>Niphatidae</taxon>
        <taxon>Amphimedon</taxon>
    </lineage>
</organism>
<dbReference type="GO" id="GO:0005829">
    <property type="term" value="C:cytosol"/>
    <property type="evidence" value="ECO:0007669"/>
    <property type="project" value="TreeGrafter"/>
</dbReference>
<dbReference type="InterPro" id="IPR050742">
    <property type="entry name" value="Helicase_Restrict-Modif_Enz"/>
</dbReference>
<accession>A0A1X7UQ32</accession>
<sequence length="500" mass="56878">MFLVKKAIVKKDETRFLSMCAKITTSKRILNAKDDDLLIVTATYRILHISVHTLLHSQHQRSCSRGKQLVSYIMDAIPTSSKFRIQHSRALKFLKRSDFLEITDVHHHQKEALLAIKKQFDDIDQPNIALVVLPTGCGKTGVAVLAPFVLDSHRVLVLTPSRAISEQIFKAFGGRQDSQDMFLVRRRFIRAEQANDVRPSCTLITSTDQIKNSLHNELLIITAHQVSGQSQVKIQDISPENYDLVIVDEAHHYPAHTWMTIVNHFCKSKRLFLTATPHHRSTGYILQDIEPHLVGLSFNQIIPKIEICYNLSLEKAEDDGIIRRKKFEEIGTKGDDLSTAMQMVSNTIIQFLQEHDTKDPEIQHQAMVLTQTRKEGLINPAEDFCKQYNGVAPPGYHCEMYVAKSKPDVLDRFTNGDTRTLVVVERLREGYDNNRVSVVAIVRNVQPNSIVLFSQFVGRAIRKAHPNDSVTAAIIAHKLHKQKKNYDQFDQVVDKDVIVD</sequence>
<dbReference type="InterPro" id="IPR006935">
    <property type="entry name" value="Helicase/UvrB_N"/>
</dbReference>
<dbReference type="InterPro" id="IPR014001">
    <property type="entry name" value="Helicase_ATP-bd"/>
</dbReference>